<dbReference type="Proteomes" id="UP000504617">
    <property type="component" value="Unplaced"/>
</dbReference>
<organism evidence="1 2">
    <name type="scientific">Thamnophis sirtalis</name>
    <dbReference type="NCBI Taxonomy" id="35019"/>
    <lineage>
        <taxon>Eukaryota</taxon>
        <taxon>Metazoa</taxon>
        <taxon>Chordata</taxon>
        <taxon>Craniata</taxon>
        <taxon>Vertebrata</taxon>
        <taxon>Euteleostomi</taxon>
        <taxon>Lepidosauria</taxon>
        <taxon>Squamata</taxon>
        <taxon>Bifurcata</taxon>
        <taxon>Unidentata</taxon>
        <taxon>Episquamata</taxon>
        <taxon>Toxicofera</taxon>
        <taxon>Serpentes</taxon>
        <taxon>Colubroidea</taxon>
        <taxon>Colubridae</taxon>
        <taxon>Natricinae</taxon>
        <taxon>Thamnophis</taxon>
    </lineage>
</organism>
<evidence type="ECO:0000313" key="2">
    <source>
        <dbReference type="RefSeq" id="XP_013921453.1"/>
    </source>
</evidence>
<name>A0A6I9YBF7_9SAUR</name>
<proteinExistence type="predicted"/>
<protein>
    <submittedName>
        <fullName evidence="2">Electroneutral sodium bicarbonate exchanger 1-like</fullName>
    </submittedName>
</protein>
<accession>A0A6I9YBF7</accession>
<dbReference type="AlphaFoldDB" id="A0A6I9YBF7"/>
<feature type="non-terminal residue" evidence="2">
    <location>
        <position position="99"/>
    </location>
</feature>
<dbReference type="KEGG" id="tsr:106548586"/>
<dbReference type="GeneID" id="106548586"/>
<sequence>MPADSNEPDCLLRYQRPEDDVVVDLGSTSNAINIHYEPEELEGHRTLYVGVRMPLAKQGHRQHRTKHRKRARIKESILEEHETYDSPSQRVHFILGMEE</sequence>
<dbReference type="OrthoDB" id="1735926at2759"/>
<dbReference type="RefSeq" id="XP_013921453.1">
    <property type="nucleotide sequence ID" value="XM_014065978.1"/>
</dbReference>
<reference evidence="2" key="1">
    <citation type="submission" date="2025-08" db="UniProtKB">
        <authorList>
            <consortium name="RefSeq"/>
        </authorList>
    </citation>
    <scope>IDENTIFICATION</scope>
</reference>
<evidence type="ECO:0000313" key="1">
    <source>
        <dbReference type="Proteomes" id="UP000504617"/>
    </source>
</evidence>
<keyword evidence="1" id="KW-1185">Reference proteome</keyword>
<gene>
    <name evidence="2" type="primary">LOC106548586</name>
</gene>